<dbReference type="GO" id="GO:0034220">
    <property type="term" value="P:monoatomic ion transmembrane transport"/>
    <property type="evidence" value="ECO:0007669"/>
    <property type="project" value="UniProtKB-KW"/>
</dbReference>
<gene>
    <name evidence="13" type="ORF">GPUH_LOCUS8843</name>
</gene>
<dbReference type="EMBL" id="UYRT01026864">
    <property type="protein sequence ID" value="VDK65679.1"/>
    <property type="molecule type" value="Genomic_DNA"/>
</dbReference>
<dbReference type="GO" id="GO:0005886">
    <property type="term" value="C:plasma membrane"/>
    <property type="evidence" value="ECO:0007669"/>
    <property type="project" value="UniProtKB-SubCell"/>
</dbReference>
<evidence type="ECO:0000256" key="6">
    <source>
        <dbReference type="ARBA" id="ARBA00022868"/>
    </source>
</evidence>
<keyword evidence="5 12" id="KW-0812">Transmembrane</keyword>
<evidence type="ECO:0000256" key="10">
    <source>
        <dbReference type="ARBA" id="ARBA00023136"/>
    </source>
</evidence>
<evidence type="ECO:0000256" key="5">
    <source>
        <dbReference type="ARBA" id="ARBA00022692"/>
    </source>
</evidence>
<dbReference type="OrthoDB" id="5801155at2759"/>
<sequence>MVINMFNEKIFIFLWFWYFFLVLCTILSFLYWLTVLTVPMVEIHAGIIFGTDLVVSLWNAFYEIEEKVIIVDTAPAGS</sequence>
<feature type="transmembrane region" description="Helical" evidence="12">
    <location>
        <begin position="43"/>
        <end position="62"/>
    </location>
</feature>
<keyword evidence="8 12" id="KW-1133">Transmembrane helix</keyword>
<evidence type="ECO:0000256" key="7">
    <source>
        <dbReference type="ARBA" id="ARBA00022949"/>
    </source>
</evidence>
<keyword evidence="14" id="KW-1185">Reference proteome</keyword>
<keyword evidence="3" id="KW-0813">Transport</keyword>
<reference evidence="13 14" key="1">
    <citation type="submission" date="2018-11" db="EMBL/GenBank/DDBJ databases">
        <authorList>
            <consortium name="Pathogen Informatics"/>
        </authorList>
    </citation>
    <scope>NUCLEOTIDE SEQUENCE [LARGE SCALE GENOMIC DNA]</scope>
</reference>
<dbReference type="GO" id="GO:0005243">
    <property type="term" value="F:gap junction channel activity"/>
    <property type="evidence" value="ECO:0007669"/>
    <property type="project" value="TreeGrafter"/>
</dbReference>
<comment type="subcellular location">
    <subcellularLocation>
        <location evidence="1">Cell junction</location>
        <location evidence="1">Gap junction</location>
    </subcellularLocation>
    <subcellularLocation>
        <location evidence="2">Cell membrane</location>
        <topology evidence="2">Multi-pass membrane protein</topology>
    </subcellularLocation>
</comment>
<keyword evidence="6" id="KW-0303">Gap junction</keyword>
<accession>A0A3P6S0A3</accession>
<evidence type="ECO:0000256" key="8">
    <source>
        <dbReference type="ARBA" id="ARBA00022989"/>
    </source>
</evidence>
<evidence type="ECO:0008006" key="15">
    <source>
        <dbReference type="Google" id="ProtNLM"/>
    </source>
</evidence>
<keyword evidence="4" id="KW-1003">Cell membrane</keyword>
<evidence type="ECO:0000256" key="4">
    <source>
        <dbReference type="ARBA" id="ARBA00022475"/>
    </source>
</evidence>
<evidence type="ECO:0000313" key="14">
    <source>
        <dbReference type="Proteomes" id="UP000271098"/>
    </source>
</evidence>
<dbReference type="AlphaFoldDB" id="A0A3P6S0A3"/>
<evidence type="ECO:0000256" key="11">
    <source>
        <dbReference type="ARBA" id="ARBA00023303"/>
    </source>
</evidence>
<dbReference type="PANTHER" id="PTHR11893">
    <property type="entry name" value="INNEXIN"/>
    <property type="match status" value="1"/>
</dbReference>
<keyword evidence="7" id="KW-0965">Cell junction</keyword>
<evidence type="ECO:0000256" key="1">
    <source>
        <dbReference type="ARBA" id="ARBA00004610"/>
    </source>
</evidence>
<name>A0A3P6S0A3_9BILA</name>
<dbReference type="PANTHER" id="PTHR11893:SF36">
    <property type="entry name" value="INNEXIN-5"/>
    <property type="match status" value="1"/>
</dbReference>
<evidence type="ECO:0000256" key="3">
    <source>
        <dbReference type="ARBA" id="ARBA00022448"/>
    </source>
</evidence>
<keyword evidence="9" id="KW-0406">Ion transport</keyword>
<keyword evidence="10 12" id="KW-0472">Membrane</keyword>
<organism evidence="13 14">
    <name type="scientific">Gongylonema pulchrum</name>
    <dbReference type="NCBI Taxonomy" id="637853"/>
    <lineage>
        <taxon>Eukaryota</taxon>
        <taxon>Metazoa</taxon>
        <taxon>Ecdysozoa</taxon>
        <taxon>Nematoda</taxon>
        <taxon>Chromadorea</taxon>
        <taxon>Rhabditida</taxon>
        <taxon>Spirurina</taxon>
        <taxon>Spiruromorpha</taxon>
        <taxon>Spiruroidea</taxon>
        <taxon>Gongylonematidae</taxon>
        <taxon>Gongylonema</taxon>
    </lineage>
</organism>
<keyword evidence="11" id="KW-0407">Ion channel</keyword>
<dbReference type="GO" id="GO:0005921">
    <property type="term" value="C:gap junction"/>
    <property type="evidence" value="ECO:0007669"/>
    <property type="project" value="UniProtKB-SubCell"/>
</dbReference>
<evidence type="ECO:0000256" key="2">
    <source>
        <dbReference type="ARBA" id="ARBA00004651"/>
    </source>
</evidence>
<protein>
    <recommendedName>
        <fullName evidence="15">Innexin</fullName>
    </recommendedName>
</protein>
<evidence type="ECO:0000256" key="12">
    <source>
        <dbReference type="SAM" id="Phobius"/>
    </source>
</evidence>
<dbReference type="Proteomes" id="UP000271098">
    <property type="component" value="Unassembled WGS sequence"/>
</dbReference>
<evidence type="ECO:0000313" key="13">
    <source>
        <dbReference type="EMBL" id="VDK65679.1"/>
    </source>
</evidence>
<dbReference type="Pfam" id="PF00876">
    <property type="entry name" value="Innexin"/>
    <property type="match status" value="1"/>
</dbReference>
<evidence type="ECO:0000256" key="9">
    <source>
        <dbReference type="ARBA" id="ARBA00023065"/>
    </source>
</evidence>
<proteinExistence type="predicted"/>
<dbReference type="InterPro" id="IPR000990">
    <property type="entry name" value="Innexin"/>
</dbReference>
<feature type="transmembrane region" description="Helical" evidence="12">
    <location>
        <begin position="12"/>
        <end position="31"/>
    </location>
</feature>